<keyword evidence="5 6" id="KW-0472">Membrane</keyword>
<evidence type="ECO:0000256" key="4">
    <source>
        <dbReference type="ARBA" id="ARBA00022989"/>
    </source>
</evidence>
<feature type="transmembrane region" description="Helical" evidence="6">
    <location>
        <begin position="270"/>
        <end position="291"/>
    </location>
</feature>
<dbReference type="Proteomes" id="UP000530564">
    <property type="component" value="Unassembled WGS sequence"/>
</dbReference>
<dbReference type="PANTHER" id="PTHR42770">
    <property type="entry name" value="AMINO ACID TRANSPORTER-RELATED"/>
    <property type="match status" value="1"/>
</dbReference>
<evidence type="ECO:0000313" key="8">
    <source>
        <dbReference type="Proteomes" id="UP000530564"/>
    </source>
</evidence>
<sequence length="435" mass="45415">MTDQTARMHKGVDLWAVVALGLGTAVGVAIFSVIAPATALAGPGMLLAVVVAAVPMFVIAMTYAFMGSALPTSGASFEWSRRFVHPFVGYLIAWMRIVSNVGAMLILALVMVRYLSMVIPLPTKPTMLAAFVIFFLANYFGVGLAARLQVILMGALVVLFIVFSAWGAPHVQATQFEPFLPNGTAGMLAAIPLLIGLFFGIEAATEIGDEVKDSKKTIPLGIGLSILTAVVLYLMVGAVAMGVIGPEALAKSETPLLDAATPFMGPVAKPLIVCAAVIAIAKSINSLYLGFSRSLFAMAREGMLPAALAKVHEKHGTPHFALATILGATCLGLLAPMNLTSLFLAVNIPTLLKYAATCIAATVVVRKHPEIYDGARFKLSKGATVGWAYAGCVASLVVAVLGFSADWTPYAALAVWAAIGVAYYAVSGRQRAAAA</sequence>
<protein>
    <submittedName>
        <fullName evidence="7">APA family basic amino acid/polyamine antiporter</fullName>
    </submittedName>
</protein>
<accession>A0A840A2H1</accession>
<feature type="transmembrane region" description="Helical" evidence="6">
    <location>
        <begin position="410"/>
        <end position="426"/>
    </location>
</feature>
<evidence type="ECO:0000256" key="2">
    <source>
        <dbReference type="ARBA" id="ARBA00022475"/>
    </source>
</evidence>
<dbReference type="GO" id="GO:0022857">
    <property type="term" value="F:transmembrane transporter activity"/>
    <property type="evidence" value="ECO:0007669"/>
    <property type="project" value="InterPro"/>
</dbReference>
<feature type="transmembrane region" description="Helical" evidence="6">
    <location>
        <begin position="127"/>
        <end position="145"/>
    </location>
</feature>
<gene>
    <name evidence="7" type="ORF">GGQ61_002912</name>
</gene>
<dbReference type="InterPro" id="IPR002293">
    <property type="entry name" value="AA/rel_permease1"/>
</dbReference>
<evidence type="ECO:0000313" key="7">
    <source>
        <dbReference type="EMBL" id="MBB3892179.1"/>
    </source>
</evidence>
<comment type="subcellular location">
    <subcellularLocation>
        <location evidence="1">Cell membrane</location>
        <topology evidence="1">Multi-pass membrane protein</topology>
    </subcellularLocation>
</comment>
<comment type="caution">
    <text evidence="7">The sequence shown here is derived from an EMBL/GenBank/DDBJ whole genome shotgun (WGS) entry which is preliminary data.</text>
</comment>
<dbReference type="RefSeq" id="WP_183774004.1">
    <property type="nucleotide sequence ID" value="NZ_JACIDK010000004.1"/>
</dbReference>
<feature type="transmembrane region" description="Helical" evidence="6">
    <location>
        <begin position="386"/>
        <end position="404"/>
    </location>
</feature>
<feature type="transmembrane region" description="Helical" evidence="6">
    <location>
        <begin position="87"/>
        <end position="115"/>
    </location>
</feature>
<dbReference type="Pfam" id="PF13520">
    <property type="entry name" value="AA_permease_2"/>
    <property type="match status" value="1"/>
</dbReference>
<feature type="transmembrane region" description="Helical" evidence="6">
    <location>
        <begin position="150"/>
        <end position="168"/>
    </location>
</feature>
<dbReference type="InterPro" id="IPR050367">
    <property type="entry name" value="APC_superfamily"/>
</dbReference>
<dbReference type="PANTHER" id="PTHR42770:SF7">
    <property type="entry name" value="MEMBRANE PROTEIN"/>
    <property type="match status" value="1"/>
</dbReference>
<feature type="transmembrane region" description="Helical" evidence="6">
    <location>
        <begin position="320"/>
        <end position="337"/>
    </location>
</feature>
<keyword evidence="2" id="KW-1003">Cell membrane</keyword>
<keyword evidence="4 6" id="KW-1133">Transmembrane helix</keyword>
<evidence type="ECO:0000256" key="1">
    <source>
        <dbReference type="ARBA" id="ARBA00004651"/>
    </source>
</evidence>
<dbReference type="GO" id="GO:0005886">
    <property type="term" value="C:plasma membrane"/>
    <property type="evidence" value="ECO:0007669"/>
    <property type="project" value="UniProtKB-SubCell"/>
</dbReference>
<feature type="transmembrane region" description="Helical" evidence="6">
    <location>
        <begin position="343"/>
        <end position="365"/>
    </location>
</feature>
<evidence type="ECO:0000256" key="6">
    <source>
        <dbReference type="SAM" id="Phobius"/>
    </source>
</evidence>
<evidence type="ECO:0000256" key="3">
    <source>
        <dbReference type="ARBA" id="ARBA00022692"/>
    </source>
</evidence>
<name>A0A840A2H1_9CAUL</name>
<feature type="transmembrane region" description="Helical" evidence="6">
    <location>
        <begin position="222"/>
        <end position="244"/>
    </location>
</feature>
<evidence type="ECO:0000256" key="5">
    <source>
        <dbReference type="ARBA" id="ARBA00023136"/>
    </source>
</evidence>
<dbReference type="PIRSF" id="PIRSF006060">
    <property type="entry name" value="AA_transporter"/>
    <property type="match status" value="1"/>
</dbReference>
<keyword evidence="3 6" id="KW-0812">Transmembrane</keyword>
<dbReference type="Gene3D" id="1.20.1740.10">
    <property type="entry name" value="Amino acid/polyamine transporter I"/>
    <property type="match status" value="1"/>
</dbReference>
<proteinExistence type="predicted"/>
<dbReference type="EMBL" id="JACIDK010000004">
    <property type="protein sequence ID" value="MBB3892179.1"/>
    <property type="molecule type" value="Genomic_DNA"/>
</dbReference>
<reference evidence="7 8" key="1">
    <citation type="submission" date="2020-08" db="EMBL/GenBank/DDBJ databases">
        <title>Genomic Encyclopedia of Type Strains, Phase IV (KMG-IV): sequencing the most valuable type-strain genomes for metagenomic binning, comparative biology and taxonomic classification.</title>
        <authorList>
            <person name="Goeker M."/>
        </authorList>
    </citation>
    <scope>NUCLEOTIDE SEQUENCE [LARGE SCALE GENOMIC DNA]</scope>
    <source>
        <strain evidence="7 8">DSM 21793</strain>
    </source>
</reference>
<keyword evidence="8" id="KW-1185">Reference proteome</keyword>
<feature type="transmembrane region" description="Helical" evidence="6">
    <location>
        <begin position="12"/>
        <end position="34"/>
    </location>
</feature>
<dbReference type="AlphaFoldDB" id="A0A840A2H1"/>
<organism evidence="7 8">
    <name type="scientific">Phenylobacterium haematophilum</name>
    <dbReference type="NCBI Taxonomy" id="98513"/>
    <lineage>
        <taxon>Bacteria</taxon>
        <taxon>Pseudomonadati</taxon>
        <taxon>Pseudomonadota</taxon>
        <taxon>Alphaproteobacteria</taxon>
        <taxon>Caulobacterales</taxon>
        <taxon>Caulobacteraceae</taxon>
        <taxon>Phenylobacterium</taxon>
    </lineage>
</organism>
<feature type="transmembrane region" description="Helical" evidence="6">
    <location>
        <begin position="180"/>
        <end position="201"/>
    </location>
</feature>
<feature type="transmembrane region" description="Helical" evidence="6">
    <location>
        <begin position="46"/>
        <end position="66"/>
    </location>
</feature>